<evidence type="ECO:0000256" key="1">
    <source>
        <dbReference type="SAM" id="Phobius"/>
    </source>
</evidence>
<name>A0ABW7FVM4_9BURK</name>
<organism evidence="2 3">
    <name type="scientific">Roseateles rivi</name>
    <dbReference type="NCBI Taxonomy" id="3299028"/>
    <lineage>
        <taxon>Bacteria</taxon>
        <taxon>Pseudomonadati</taxon>
        <taxon>Pseudomonadota</taxon>
        <taxon>Betaproteobacteria</taxon>
        <taxon>Burkholderiales</taxon>
        <taxon>Sphaerotilaceae</taxon>
        <taxon>Roseateles</taxon>
    </lineage>
</organism>
<keyword evidence="1" id="KW-1133">Transmembrane helix</keyword>
<keyword evidence="3" id="KW-1185">Reference proteome</keyword>
<comment type="caution">
    <text evidence="2">The sequence shown here is derived from an EMBL/GenBank/DDBJ whole genome shotgun (WGS) entry which is preliminary data.</text>
</comment>
<sequence length="88" mass="10104">MKLNQAEQVCRWMALHGRRHPVEAATWNGVIMLALLGYAVLPMLVLTQDWLMLPVSLAAVVMPEGYAGARRRLHRRQRLRCDWLGALR</sequence>
<dbReference type="EMBL" id="JBIGHZ010000003">
    <property type="protein sequence ID" value="MFG6448361.1"/>
    <property type="molecule type" value="Genomic_DNA"/>
</dbReference>
<keyword evidence="1" id="KW-0812">Transmembrane</keyword>
<gene>
    <name evidence="2" type="ORF">ACG0Z6_08900</name>
</gene>
<proteinExistence type="predicted"/>
<feature type="transmembrane region" description="Helical" evidence="1">
    <location>
        <begin position="21"/>
        <end position="44"/>
    </location>
</feature>
<protein>
    <submittedName>
        <fullName evidence="2">Uncharacterized protein</fullName>
    </submittedName>
</protein>
<feature type="transmembrane region" description="Helical" evidence="1">
    <location>
        <begin position="50"/>
        <end position="69"/>
    </location>
</feature>
<evidence type="ECO:0000313" key="2">
    <source>
        <dbReference type="EMBL" id="MFG6448361.1"/>
    </source>
</evidence>
<keyword evidence="1" id="KW-0472">Membrane</keyword>
<reference evidence="2 3" key="1">
    <citation type="submission" date="2024-08" db="EMBL/GenBank/DDBJ databases">
        <authorList>
            <person name="Lu H."/>
        </authorList>
    </citation>
    <scope>NUCLEOTIDE SEQUENCE [LARGE SCALE GENOMIC DNA]</scope>
    <source>
        <strain evidence="2 3">BYS180W</strain>
    </source>
</reference>
<dbReference type="Proteomes" id="UP001606099">
    <property type="component" value="Unassembled WGS sequence"/>
</dbReference>
<dbReference type="RefSeq" id="WP_394460518.1">
    <property type="nucleotide sequence ID" value="NZ_JBIGHZ010000003.1"/>
</dbReference>
<evidence type="ECO:0000313" key="3">
    <source>
        <dbReference type="Proteomes" id="UP001606099"/>
    </source>
</evidence>
<accession>A0ABW7FVM4</accession>